<feature type="domain" description="TF-B3" evidence="7">
    <location>
        <begin position="316"/>
        <end position="412"/>
    </location>
</feature>
<accession>A0A2Z6PPU5</accession>
<keyword evidence="4" id="KW-0804">Transcription</keyword>
<feature type="non-terminal residue" evidence="8">
    <location>
        <position position="428"/>
    </location>
</feature>
<dbReference type="PANTHER" id="PTHR31920:SF37">
    <property type="entry name" value="B3 DOMAIN-CONTAINING TRANSCRIPTION FACTOR VRN1"/>
    <property type="match status" value="1"/>
</dbReference>
<keyword evidence="5" id="KW-0539">Nucleus</keyword>
<gene>
    <name evidence="8" type="ORF">TSUD_89040</name>
</gene>
<dbReference type="EMBL" id="DF974496">
    <property type="protein sequence ID" value="GAU48959.1"/>
    <property type="molecule type" value="Genomic_DNA"/>
</dbReference>
<organism evidence="8 9">
    <name type="scientific">Trifolium subterraneum</name>
    <name type="common">Subterranean clover</name>
    <dbReference type="NCBI Taxonomy" id="3900"/>
    <lineage>
        <taxon>Eukaryota</taxon>
        <taxon>Viridiplantae</taxon>
        <taxon>Streptophyta</taxon>
        <taxon>Embryophyta</taxon>
        <taxon>Tracheophyta</taxon>
        <taxon>Spermatophyta</taxon>
        <taxon>Magnoliopsida</taxon>
        <taxon>eudicotyledons</taxon>
        <taxon>Gunneridae</taxon>
        <taxon>Pentapetalae</taxon>
        <taxon>rosids</taxon>
        <taxon>fabids</taxon>
        <taxon>Fabales</taxon>
        <taxon>Fabaceae</taxon>
        <taxon>Papilionoideae</taxon>
        <taxon>50 kb inversion clade</taxon>
        <taxon>NPAAA clade</taxon>
        <taxon>Hologalegina</taxon>
        <taxon>IRL clade</taxon>
        <taxon>Trifolieae</taxon>
        <taxon>Trifolium</taxon>
    </lineage>
</organism>
<evidence type="ECO:0000256" key="4">
    <source>
        <dbReference type="ARBA" id="ARBA00023163"/>
    </source>
</evidence>
<dbReference type="Pfam" id="PF02362">
    <property type="entry name" value="B3"/>
    <property type="match status" value="2"/>
</dbReference>
<sequence length="428" mass="48396">MPSPSFHKLILPSTLEAKQLKMPSPSFHKLILPSTLEAKQLRLPDDFVKKYGGNMSSIVTLTVPDGSVWRVGLKKEDNKLWFVNGWHEFVQNYSIATGYLLLFRYEGKSSFIVNIYSFATSEINYKSPAQSSNKALHFAQRLEIFEDLEDEDAIEMMHLSPTNHTNSPLQNKAVSGSADKFTPGKSHSPPALQNLFNGSKLNSTNSGEAENTPSKSVKSLDNQMTRDIGLQFNVVEFKKSNEEVKLRTATDEKVKKPVTKKRKSDVQEPPSEHEDEVEMRNRFYESASARKRTVTAEEREKAMNEAKAFEPSNPFCRVVLRPSYLYRGCIMYLPSCFAEKNLNGISGFIKLQISDGGKQWQVRCLYKDGKAKLSQGWFEFALENNLGEGDVCVFELVAAKDVVLQVTFFRITEDEGQLSPPTLQQNQH</sequence>
<dbReference type="CDD" id="cd10017">
    <property type="entry name" value="B3_DNA"/>
    <property type="match status" value="2"/>
</dbReference>
<evidence type="ECO:0000313" key="8">
    <source>
        <dbReference type="EMBL" id="GAU48959.1"/>
    </source>
</evidence>
<evidence type="ECO:0000256" key="3">
    <source>
        <dbReference type="ARBA" id="ARBA00023125"/>
    </source>
</evidence>
<reference evidence="9" key="1">
    <citation type="journal article" date="2017" name="Front. Plant Sci.">
        <title>Climate Clever Clovers: New Paradigm to Reduce the Environmental Footprint of Ruminants by Breeding Low Methanogenic Forages Utilizing Haplotype Variation.</title>
        <authorList>
            <person name="Kaur P."/>
            <person name="Appels R."/>
            <person name="Bayer P.E."/>
            <person name="Keeble-Gagnere G."/>
            <person name="Wang J."/>
            <person name="Hirakawa H."/>
            <person name="Shirasawa K."/>
            <person name="Vercoe P."/>
            <person name="Stefanova K."/>
            <person name="Durmic Z."/>
            <person name="Nichols P."/>
            <person name="Revell C."/>
            <person name="Isobe S.N."/>
            <person name="Edwards D."/>
            <person name="Erskine W."/>
        </authorList>
    </citation>
    <scope>NUCLEOTIDE SEQUENCE [LARGE SCALE GENOMIC DNA]</scope>
    <source>
        <strain evidence="9">cv. Daliak</strain>
    </source>
</reference>
<dbReference type="Gene3D" id="2.40.330.10">
    <property type="entry name" value="DNA-binding pseudobarrel domain"/>
    <property type="match status" value="2"/>
</dbReference>
<keyword evidence="3" id="KW-0238">DNA-binding</keyword>
<dbReference type="PROSITE" id="PS50863">
    <property type="entry name" value="B3"/>
    <property type="match status" value="2"/>
</dbReference>
<feature type="region of interest" description="Disordered" evidence="6">
    <location>
        <begin position="160"/>
        <end position="222"/>
    </location>
</feature>
<dbReference type="AlphaFoldDB" id="A0A2Z6PPU5"/>
<dbReference type="InterPro" id="IPR003340">
    <property type="entry name" value="B3_DNA-bd"/>
</dbReference>
<dbReference type="PANTHER" id="PTHR31920">
    <property type="entry name" value="B3 DOMAIN-CONTAINING"/>
    <property type="match status" value="1"/>
</dbReference>
<evidence type="ECO:0000256" key="2">
    <source>
        <dbReference type="ARBA" id="ARBA00023015"/>
    </source>
</evidence>
<comment type="subcellular location">
    <subcellularLocation>
        <location evidence="1">Nucleus</location>
    </subcellularLocation>
</comment>
<dbReference type="GO" id="GO:0003677">
    <property type="term" value="F:DNA binding"/>
    <property type="evidence" value="ECO:0007669"/>
    <property type="project" value="UniProtKB-KW"/>
</dbReference>
<dbReference type="GO" id="GO:0005634">
    <property type="term" value="C:nucleus"/>
    <property type="evidence" value="ECO:0007669"/>
    <property type="project" value="UniProtKB-SubCell"/>
</dbReference>
<feature type="domain" description="TF-B3" evidence="7">
    <location>
        <begin position="26"/>
        <end position="119"/>
    </location>
</feature>
<proteinExistence type="predicted"/>
<feature type="region of interest" description="Disordered" evidence="6">
    <location>
        <begin position="247"/>
        <end position="277"/>
    </location>
</feature>
<feature type="compositionally biased region" description="Basic and acidic residues" evidence="6">
    <location>
        <begin position="264"/>
        <end position="277"/>
    </location>
</feature>
<dbReference type="InterPro" id="IPR050655">
    <property type="entry name" value="Plant_B3_domain"/>
</dbReference>
<evidence type="ECO:0000313" key="9">
    <source>
        <dbReference type="Proteomes" id="UP000242715"/>
    </source>
</evidence>
<protein>
    <recommendedName>
        <fullName evidence="7">TF-B3 domain-containing protein</fullName>
    </recommendedName>
</protein>
<evidence type="ECO:0000259" key="7">
    <source>
        <dbReference type="PROSITE" id="PS50863"/>
    </source>
</evidence>
<evidence type="ECO:0000256" key="1">
    <source>
        <dbReference type="ARBA" id="ARBA00004123"/>
    </source>
</evidence>
<evidence type="ECO:0000256" key="6">
    <source>
        <dbReference type="SAM" id="MobiDB-lite"/>
    </source>
</evidence>
<dbReference type="InterPro" id="IPR015300">
    <property type="entry name" value="DNA-bd_pseudobarrel_sf"/>
</dbReference>
<dbReference type="Proteomes" id="UP000242715">
    <property type="component" value="Unassembled WGS sequence"/>
</dbReference>
<name>A0A2Z6PPU5_TRISU</name>
<dbReference type="SUPFAM" id="SSF101936">
    <property type="entry name" value="DNA-binding pseudobarrel domain"/>
    <property type="match status" value="2"/>
</dbReference>
<feature type="compositionally biased region" description="Polar residues" evidence="6">
    <location>
        <begin position="160"/>
        <end position="174"/>
    </location>
</feature>
<evidence type="ECO:0000256" key="5">
    <source>
        <dbReference type="ARBA" id="ARBA00023242"/>
    </source>
</evidence>
<dbReference type="SMART" id="SM01019">
    <property type="entry name" value="B3"/>
    <property type="match status" value="2"/>
</dbReference>
<feature type="compositionally biased region" description="Polar residues" evidence="6">
    <location>
        <begin position="194"/>
        <end position="222"/>
    </location>
</feature>
<dbReference type="OrthoDB" id="623918at2759"/>
<keyword evidence="9" id="KW-1185">Reference proteome</keyword>
<keyword evidence="2" id="KW-0805">Transcription regulation</keyword>